<dbReference type="InterPro" id="IPR052224">
    <property type="entry name" value="THAP_domain_protein"/>
</dbReference>
<evidence type="ECO:0000256" key="6">
    <source>
        <dbReference type="SAM" id="MobiDB-lite"/>
    </source>
</evidence>
<sequence length="330" mass="38266">MFCYCPGCNSNTKSGKKGKTDPDDGNEDKRRLSFHSLPKDEDLREKWLRLIPRENWKPSKYAKICNKHFEDSCFETETCDKNIYRKKTISKLRRRKLKPYALPTQFPGFSSDYAESIIGHNAELPSLPSVRSANEENQVHKDKVRSLKDLEEKLDRLSHPENIQEKWENNQVVFYSVLVVDHYPKISFSLTIDEDLKYFMKIGKLPTPSKEVAHICSTCKINRASDVKNILFYLSNFTRVEESSSTLEHTVDLLENLSEKSNHLKFIKEQLALHSKPICARRYSFHTLNAAMVWQATSPALYKQLVGSELIILPSEKHLKRLTSKVEVWA</sequence>
<dbReference type="RefSeq" id="XP_040583104.1">
    <property type="nucleotide sequence ID" value="XM_040727170.2"/>
</dbReference>
<name>A0A0K2TD49_LEPSM</name>
<feature type="region of interest" description="Disordered" evidence="6">
    <location>
        <begin position="12"/>
        <end position="31"/>
    </location>
</feature>
<dbReference type="InterPro" id="IPR006612">
    <property type="entry name" value="THAP_Znf"/>
</dbReference>
<organism evidence="8">
    <name type="scientific">Lepeophtheirus salmonis</name>
    <name type="common">Salmon louse</name>
    <name type="synonym">Caligus salmonis</name>
    <dbReference type="NCBI Taxonomy" id="72036"/>
    <lineage>
        <taxon>Eukaryota</taxon>
        <taxon>Metazoa</taxon>
        <taxon>Ecdysozoa</taxon>
        <taxon>Arthropoda</taxon>
        <taxon>Crustacea</taxon>
        <taxon>Multicrustacea</taxon>
        <taxon>Hexanauplia</taxon>
        <taxon>Copepoda</taxon>
        <taxon>Siphonostomatoida</taxon>
        <taxon>Caligidae</taxon>
        <taxon>Lepeophtheirus</taxon>
    </lineage>
</organism>
<protein>
    <recommendedName>
        <fullName evidence="7">THAP-type domain-containing protein</fullName>
    </recommendedName>
</protein>
<dbReference type="PANTHER" id="PTHR46927:SF3">
    <property type="entry name" value="THAP-TYPE DOMAIN-CONTAINING PROTEIN"/>
    <property type="match status" value="1"/>
</dbReference>
<dbReference type="Gene3D" id="6.20.210.20">
    <property type="entry name" value="THAP domain"/>
    <property type="match status" value="1"/>
</dbReference>
<dbReference type="OrthoDB" id="6375579at2759"/>
<keyword evidence="2 5" id="KW-0863">Zinc-finger</keyword>
<proteinExistence type="predicted"/>
<keyword evidence="3" id="KW-0862">Zinc</keyword>
<evidence type="ECO:0000259" key="7">
    <source>
        <dbReference type="PROSITE" id="PS50950"/>
    </source>
</evidence>
<dbReference type="SMART" id="SM00692">
    <property type="entry name" value="DM3"/>
    <property type="match status" value="1"/>
</dbReference>
<dbReference type="SUPFAM" id="SSF57716">
    <property type="entry name" value="Glucocorticoid receptor-like (DNA-binding domain)"/>
    <property type="match status" value="1"/>
</dbReference>
<dbReference type="PROSITE" id="PS50950">
    <property type="entry name" value="ZF_THAP"/>
    <property type="match status" value="1"/>
</dbReference>
<dbReference type="GeneID" id="121131784"/>
<evidence type="ECO:0000256" key="4">
    <source>
        <dbReference type="ARBA" id="ARBA00023125"/>
    </source>
</evidence>
<evidence type="ECO:0000256" key="3">
    <source>
        <dbReference type="ARBA" id="ARBA00022833"/>
    </source>
</evidence>
<keyword evidence="4 5" id="KW-0238">DNA-binding</keyword>
<feature type="domain" description="THAP-type" evidence="7">
    <location>
        <begin position="1"/>
        <end position="106"/>
    </location>
</feature>
<keyword evidence="1" id="KW-0479">Metal-binding</keyword>
<dbReference type="RefSeq" id="XP_071750137.1">
    <property type="nucleotide sequence ID" value="XM_071894036.1"/>
</dbReference>
<dbReference type="KEGG" id="lsm:121131784"/>
<evidence type="ECO:0000256" key="1">
    <source>
        <dbReference type="ARBA" id="ARBA00022723"/>
    </source>
</evidence>
<reference evidence="8" key="1">
    <citation type="submission" date="2014-05" db="EMBL/GenBank/DDBJ databases">
        <authorList>
            <person name="Chronopoulou M."/>
        </authorList>
    </citation>
    <scope>NUCLEOTIDE SEQUENCE</scope>
    <source>
        <tissue evidence="8">Whole organism</tissue>
    </source>
</reference>
<feature type="compositionally biased region" description="Basic and acidic residues" evidence="6">
    <location>
        <begin position="18"/>
        <end position="31"/>
    </location>
</feature>
<dbReference type="EMBL" id="HACA01006419">
    <property type="protein sequence ID" value="CDW23780.1"/>
    <property type="molecule type" value="Transcribed_RNA"/>
</dbReference>
<accession>A0A0K2TD49</accession>
<dbReference type="AlphaFoldDB" id="A0A0K2TD49"/>
<dbReference type="PANTHER" id="PTHR46927">
    <property type="entry name" value="AGAP005574-PA"/>
    <property type="match status" value="1"/>
</dbReference>
<evidence type="ECO:0000256" key="2">
    <source>
        <dbReference type="ARBA" id="ARBA00022771"/>
    </source>
</evidence>
<dbReference type="SMART" id="SM00980">
    <property type="entry name" value="THAP"/>
    <property type="match status" value="1"/>
</dbReference>
<evidence type="ECO:0000313" key="8">
    <source>
        <dbReference type="EMBL" id="CDW23780.1"/>
    </source>
</evidence>
<dbReference type="InterPro" id="IPR038441">
    <property type="entry name" value="THAP_Znf_sf"/>
</dbReference>
<dbReference type="GO" id="GO:0008270">
    <property type="term" value="F:zinc ion binding"/>
    <property type="evidence" value="ECO:0007669"/>
    <property type="project" value="UniProtKB-KW"/>
</dbReference>
<dbReference type="Pfam" id="PF05485">
    <property type="entry name" value="THAP"/>
    <property type="match status" value="1"/>
</dbReference>
<dbReference type="GO" id="GO:0003677">
    <property type="term" value="F:DNA binding"/>
    <property type="evidence" value="ECO:0007669"/>
    <property type="project" value="UniProtKB-UniRule"/>
</dbReference>
<evidence type="ECO:0000256" key="5">
    <source>
        <dbReference type="PROSITE-ProRule" id="PRU00309"/>
    </source>
</evidence>